<accession>A0A444ISJ1</accession>
<dbReference type="PANTHER" id="PTHR42794:SF1">
    <property type="entry name" value="HEMIN IMPORT ATP-BINDING PROTEIN HMUV"/>
    <property type="match status" value="1"/>
</dbReference>
<dbReference type="PROSITE" id="PS50893">
    <property type="entry name" value="ABC_TRANSPORTER_2"/>
    <property type="match status" value="1"/>
</dbReference>
<dbReference type="InterPro" id="IPR027417">
    <property type="entry name" value="P-loop_NTPase"/>
</dbReference>
<reference evidence="7 8" key="1">
    <citation type="submission" date="2017-01" db="EMBL/GenBank/DDBJ databases">
        <title>The cable genome- insights into the physiology and evolution of filamentous bacteria capable of sulfide oxidation via long distance electron transfer.</title>
        <authorList>
            <person name="Schreiber L."/>
            <person name="Bjerg J.T."/>
            <person name="Boggild A."/>
            <person name="Van De Vossenberg J."/>
            <person name="Meysman F."/>
            <person name="Nielsen L.P."/>
            <person name="Schramm A."/>
            <person name="Kjeldsen K.U."/>
        </authorList>
    </citation>
    <scope>NUCLEOTIDE SEQUENCE [LARGE SCALE GENOMIC DNA]</scope>
    <source>
        <strain evidence="7">MCF</strain>
    </source>
</reference>
<keyword evidence="1" id="KW-0813">Transport</keyword>
<dbReference type="CDD" id="cd03214">
    <property type="entry name" value="ABC_Iron-Siderophores_B12_Hemin"/>
    <property type="match status" value="1"/>
</dbReference>
<dbReference type="EC" id="3.6.3.34" evidence="7"/>
<dbReference type="GO" id="GO:0016887">
    <property type="term" value="F:ATP hydrolysis activity"/>
    <property type="evidence" value="ECO:0007669"/>
    <property type="project" value="InterPro"/>
</dbReference>
<dbReference type="PANTHER" id="PTHR42794">
    <property type="entry name" value="HEMIN IMPORT ATP-BINDING PROTEIN HMUV"/>
    <property type="match status" value="1"/>
</dbReference>
<feature type="domain" description="ABC transporter" evidence="6">
    <location>
        <begin position="10"/>
        <end position="246"/>
    </location>
</feature>
<keyword evidence="4" id="KW-1278">Translocase</keyword>
<keyword evidence="3 7" id="KW-0067">ATP-binding</keyword>
<dbReference type="SMART" id="SM00382">
    <property type="entry name" value="AAA"/>
    <property type="match status" value="1"/>
</dbReference>
<dbReference type="InterPro" id="IPR003439">
    <property type="entry name" value="ABC_transporter-like_ATP-bd"/>
</dbReference>
<keyword evidence="2" id="KW-0547">Nucleotide-binding</keyword>
<dbReference type="SUPFAM" id="SSF52540">
    <property type="entry name" value="P-loop containing nucleoside triphosphate hydrolases"/>
    <property type="match status" value="1"/>
</dbReference>
<dbReference type="AlphaFoldDB" id="A0A444ISJ1"/>
<evidence type="ECO:0000313" key="7">
    <source>
        <dbReference type="EMBL" id="RWX43776.1"/>
    </source>
</evidence>
<evidence type="ECO:0000256" key="2">
    <source>
        <dbReference type="ARBA" id="ARBA00022741"/>
    </source>
</evidence>
<comment type="function">
    <text evidence="5">Part of the ABC transporter complex HmuTUV involved in hemin import. Responsible for energy coupling to the transport system.</text>
</comment>
<dbReference type="Proteomes" id="UP000287853">
    <property type="component" value="Unassembled WGS sequence"/>
</dbReference>
<evidence type="ECO:0000256" key="4">
    <source>
        <dbReference type="ARBA" id="ARBA00022967"/>
    </source>
</evidence>
<dbReference type="EMBL" id="MTKO01000110">
    <property type="protein sequence ID" value="RWX43776.1"/>
    <property type="molecule type" value="Genomic_DNA"/>
</dbReference>
<dbReference type="GO" id="GO:0005524">
    <property type="term" value="F:ATP binding"/>
    <property type="evidence" value="ECO:0007669"/>
    <property type="project" value="UniProtKB-KW"/>
</dbReference>
<dbReference type="InterPro" id="IPR017871">
    <property type="entry name" value="ABC_transporter-like_CS"/>
</dbReference>
<name>A0A444ISJ1_9BACT</name>
<dbReference type="InterPro" id="IPR003593">
    <property type="entry name" value="AAA+_ATPase"/>
</dbReference>
<proteinExistence type="predicted"/>
<dbReference type="Gene3D" id="3.40.50.300">
    <property type="entry name" value="P-loop containing nucleotide triphosphate hydrolases"/>
    <property type="match status" value="1"/>
</dbReference>
<evidence type="ECO:0000256" key="5">
    <source>
        <dbReference type="ARBA" id="ARBA00037066"/>
    </source>
</evidence>
<keyword evidence="7" id="KW-0378">Hydrolase</keyword>
<dbReference type="FunFam" id="3.40.50.300:FF:000134">
    <property type="entry name" value="Iron-enterobactin ABC transporter ATP-binding protein"/>
    <property type="match status" value="1"/>
</dbReference>
<comment type="caution">
    <text evidence="7">The sequence shown here is derived from an EMBL/GenBank/DDBJ whole genome shotgun (WGS) entry which is preliminary data.</text>
</comment>
<gene>
    <name evidence="7" type="ORF">H206_02495</name>
</gene>
<dbReference type="Pfam" id="PF00005">
    <property type="entry name" value="ABC_tran"/>
    <property type="match status" value="1"/>
</dbReference>
<dbReference type="PROSITE" id="PS00211">
    <property type="entry name" value="ABC_TRANSPORTER_1"/>
    <property type="match status" value="1"/>
</dbReference>
<keyword evidence="8" id="KW-1185">Reference proteome</keyword>
<evidence type="ECO:0000256" key="1">
    <source>
        <dbReference type="ARBA" id="ARBA00022448"/>
    </source>
</evidence>
<evidence type="ECO:0000259" key="6">
    <source>
        <dbReference type="PROSITE" id="PS50893"/>
    </source>
</evidence>
<evidence type="ECO:0000313" key="8">
    <source>
        <dbReference type="Proteomes" id="UP000287853"/>
    </source>
</evidence>
<sequence length="267" mass="29507">MDRTTSDILWQLEQVDFSYKDQPVLAEIDLTLSSGKCYGILGPNGSGKTTLLDLLCGLAAADKGEIRYRETLLKQWQARELAQRIALVPQDFQVRFGFSVREVVEMGRHPHLGRFSSLTEQGHALVDAVMAEMGVDGFATRSVTRLSGGEKQRVAVARALVQDPEVLLLDEATSNLDIYHSLSILALIHRRVVGQGLTVVAAIHDLNLAAYFCDELIFLKNGRIICQGPTDEVLRPHVIEEVYGVEAQVREDAFSACNQVSYRLPAA</sequence>
<protein>
    <submittedName>
        <fullName evidence="7">Iron complex transport system ATP-binding protein</fullName>
        <ecNumber evidence="7">3.6.3.34</ecNumber>
    </submittedName>
</protein>
<organism evidence="7 8">
    <name type="scientific">Candidatus Electrothrix aarhusensis</name>
    <dbReference type="NCBI Taxonomy" id="1859131"/>
    <lineage>
        <taxon>Bacteria</taxon>
        <taxon>Pseudomonadati</taxon>
        <taxon>Thermodesulfobacteriota</taxon>
        <taxon>Desulfobulbia</taxon>
        <taxon>Desulfobulbales</taxon>
        <taxon>Desulfobulbaceae</taxon>
        <taxon>Candidatus Electrothrix</taxon>
    </lineage>
</organism>
<evidence type="ECO:0000256" key="3">
    <source>
        <dbReference type="ARBA" id="ARBA00022840"/>
    </source>
</evidence>